<comment type="caution">
    <text evidence="2">The sequence shown here is derived from an EMBL/GenBank/DDBJ whole genome shotgun (WGS) entry which is preliminary data.</text>
</comment>
<dbReference type="OrthoDB" id="2081902at2"/>
<evidence type="ECO:0000313" key="3">
    <source>
        <dbReference type="Proteomes" id="UP000253034"/>
    </source>
</evidence>
<evidence type="ECO:0000313" key="2">
    <source>
        <dbReference type="EMBL" id="RCX18322.1"/>
    </source>
</evidence>
<proteinExistence type="predicted"/>
<protein>
    <submittedName>
        <fullName evidence="2">PilZ domain-containing protein</fullName>
    </submittedName>
</protein>
<evidence type="ECO:0000259" key="1">
    <source>
        <dbReference type="Pfam" id="PF07238"/>
    </source>
</evidence>
<dbReference type="Gene3D" id="2.40.10.220">
    <property type="entry name" value="predicted glycosyltransferase like domains"/>
    <property type="match status" value="1"/>
</dbReference>
<keyword evidence="3" id="KW-1185">Reference proteome</keyword>
<name>A0A369B9X4_9FIRM</name>
<dbReference type="EMBL" id="QPJT01000005">
    <property type="protein sequence ID" value="RCX18322.1"/>
    <property type="molecule type" value="Genomic_DNA"/>
</dbReference>
<accession>A0A369B9X4</accession>
<sequence length="219" mass="25359">MNPFGISSILKEGLVASTKLGYDDTWHQNVIYRCVENIIWISLPQYYIQNIIMDGSKITIKYCNEFFEYLFEGVAFDIVPDYPAHVKVVVHSVHEIVNTRSAPRYDTYLPSRIKSCWKEAKYFCITTNISSGGVAFTAKNEFDYGEDTEMWIYLPDNQIINVQGKLIRKSAKNKLFTYSMQFSDVYGINSKLLSSYLAYLDKKNSTLQFSFFDTIKKLL</sequence>
<organism evidence="2 3">
    <name type="scientific">Anaerobacterium chartisolvens</name>
    <dbReference type="NCBI Taxonomy" id="1297424"/>
    <lineage>
        <taxon>Bacteria</taxon>
        <taxon>Bacillati</taxon>
        <taxon>Bacillota</taxon>
        <taxon>Clostridia</taxon>
        <taxon>Eubacteriales</taxon>
        <taxon>Oscillospiraceae</taxon>
        <taxon>Anaerobacterium</taxon>
    </lineage>
</organism>
<feature type="domain" description="PilZ" evidence="1">
    <location>
        <begin position="99"/>
        <end position="197"/>
    </location>
</feature>
<gene>
    <name evidence="2" type="ORF">DFR58_10581</name>
</gene>
<dbReference type="GO" id="GO:0035438">
    <property type="term" value="F:cyclic-di-GMP binding"/>
    <property type="evidence" value="ECO:0007669"/>
    <property type="project" value="InterPro"/>
</dbReference>
<reference evidence="2 3" key="1">
    <citation type="submission" date="2018-07" db="EMBL/GenBank/DDBJ databases">
        <title>Genomic Encyclopedia of Type Strains, Phase IV (KMG-IV): sequencing the most valuable type-strain genomes for metagenomic binning, comparative biology and taxonomic classification.</title>
        <authorList>
            <person name="Goeker M."/>
        </authorList>
    </citation>
    <scope>NUCLEOTIDE SEQUENCE [LARGE SCALE GENOMIC DNA]</scope>
    <source>
        <strain evidence="2 3">DSM 27016</strain>
    </source>
</reference>
<dbReference type="RefSeq" id="WP_114296869.1">
    <property type="nucleotide sequence ID" value="NZ_QPJT01000005.1"/>
</dbReference>
<dbReference type="Proteomes" id="UP000253034">
    <property type="component" value="Unassembled WGS sequence"/>
</dbReference>
<dbReference type="InterPro" id="IPR009875">
    <property type="entry name" value="PilZ_domain"/>
</dbReference>
<dbReference type="AlphaFoldDB" id="A0A369B9X4"/>
<dbReference type="Pfam" id="PF07238">
    <property type="entry name" value="PilZ"/>
    <property type="match status" value="1"/>
</dbReference>